<protein>
    <submittedName>
        <fullName evidence="2">Uncharacterized protein</fullName>
    </submittedName>
</protein>
<organism evidence="2 3">
    <name type="scientific">Portunus trituberculatus</name>
    <name type="common">Swimming crab</name>
    <name type="synonym">Neptunus trituberculatus</name>
    <dbReference type="NCBI Taxonomy" id="210409"/>
    <lineage>
        <taxon>Eukaryota</taxon>
        <taxon>Metazoa</taxon>
        <taxon>Ecdysozoa</taxon>
        <taxon>Arthropoda</taxon>
        <taxon>Crustacea</taxon>
        <taxon>Multicrustacea</taxon>
        <taxon>Malacostraca</taxon>
        <taxon>Eumalacostraca</taxon>
        <taxon>Eucarida</taxon>
        <taxon>Decapoda</taxon>
        <taxon>Pleocyemata</taxon>
        <taxon>Brachyura</taxon>
        <taxon>Eubrachyura</taxon>
        <taxon>Portunoidea</taxon>
        <taxon>Portunidae</taxon>
        <taxon>Portuninae</taxon>
        <taxon>Portunus</taxon>
    </lineage>
</organism>
<dbReference type="EMBL" id="VSRR010006606">
    <property type="protein sequence ID" value="MPC45167.1"/>
    <property type="molecule type" value="Genomic_DNA"/>
</dbReference>
<reference evidence="2 3" key="1">
    <citation type="submission" date="2019-05" db="EMBL/GenBank/DDBJ databases">
        <title>Another draft genome of Portunus trituberculatus and its Hox gene families provides insights of decapod evolution.</title>
        <authorList>
            <person name="Jeong J.-H."/>
            <person name="Song I."/>
            <person name="Kim S."/>
            <person name="Choi T."/>
            <person name="Kim D."/>
            <person name="Ryu S."/>
            <person name="Kim W."/>
        </authorList>
    </citation>
    <scope>NUCLEOTIDE SEQUENCE [LARGE SCALE GENOMIC DNA]</scope>
    <source>
        <tissue evidence="2">Muscle</tissue>
    </source>
</reference>
<accession>A0A5B7FI08</accession>
<dbReference type="Proteomes" id="UP000324222">
    <property type="component" value="Unassembled WGS sequence"/>
</dbReference>
<comment type="caution">
    <text evidence="2">The sequence shown here is derived from an EMBL/GenBank/DDBJ whole genome shotgun (WGS) entry which is preliminary data.</text>
</comment>
<evidence type="ECO:0000313" key="2">
    <source>
        <dbReference type="EMBL" id="MPC45167.1"/>
    </source>
</evidence>
<dbReference type="AlphaFoldDB" id="A0A5B7FI08"/>
<feature type="region of interest" description="Disordered" evidence="1">
    <location>
        <begin position="1"/>
        <end position="92"/>
    </location>
</feature>
<feature type="compositionally biased region" description="Low complexity" evidence="1">
    <location>
        <begin position="26"/>
        <end position="52"/>
    </location>
</feature>
<sequence length="92" mass="9938">MREGREVAEARNGGRKGGRRLNDKQSTTTITTTTTTTTISSSPFSSISPASPFRIWPLSARPRGATHASINTSEDQPHASHALLSTPLARRH</sequence>
<gene>
    <name evidence="2" type="ORF">E2C01_038855</name>
</gene>
<proteinExistence type="predicted"/>
<evidence type="ECO:0000256" key="1">
    <source>
        <dbReference type="SAM" id="MobiDB-lite"/>
    </source>
</evidence>
<name>A0A5B7FI08_PORTR</name>
<evidence type="ECO:0000313" key="3">
    <source>
        <dbReference type="Proteomes" id="UP000324222"/>
    </source>
</evidence>
<keyword evidence="3" id="KW-1185">Reference proteome</keyword>